<dbReference type="InterPro" id="IPR013974">
    <property type="entry name" value="SAF"/>
</dbReference>
<name>A0ABP6WFG1_9ACTN</name>
<feature type="domain" description="SAF" evidence="1">
    <location>
        <begin position="16"/>
        <end position="78"/>
    </location>
</feature>
<protein>
    <submittedName>
        <fullName evidence="2">SAF domain-containing protein</fullName>
    </submittedName>
</protein>
<evidence type="ECO:0000313" key="2">
    <source>
        <dbReference type="EMBL" id="GAA3551020.1"/>
    </source>
</evidence>
<keyword evidence="3" id="KW-1185">Reference proteome</keyword>
<accession>A0ABP6WFG1</accession>
<gene>
    <name evidence="2" type="ORF">GCM10022235_18380</name>
</gene>
<reference evidence="3" key="1">
    <citation type="journal article" date="2019" name="Int. J. Syst. Evol. Microbiol.">
        <title>The Global Catalogue of Microorganisms (GCM) 10K type strain sequencing project: providing services to taxonomists for standard genome sequencing and annotation.</title>
        <authorList>
            <consortium name="The Broad Institute Genomics Platform"/>
            <consortium name="The Broad Institute Genome Sequencing Center for Infectious Disease"/>
            <person name="Wu L."/>
            <person name="Ma J."/>
        </authorList>
    </citation>
    <scope>NUCLEOTIDE SEQUENCE [LARGE SCALE GENOMIC DNA]</scope>
    <source>
        <strain evidence="3">JCM 16928</strain>
    </source>
</reference>
<dbReference type="Pfam" id="PF08666">
    <property type="entry name" value="SAF"/>
    <property type="match status" value="1"/>
</dbReference>
<organism evidence="2 3">
    <name type="scientific">Kribbella ginsengisoli</name>
    <dbReference type="NCBI Taxonomy" id="363865"/>
    <lineage>
        <taxon>Bacteria</taxon>
        <taxon>Bacillati</taxon>
        <taxon>Actinomycetota</taxon>
        <taxon>Actinomycetes</taxon>
        <taxon>Propionibacteriales</taxon>
        <taxon>Kribbellaceae</taxon>
        <taxon>Kribbella</taxon>
    </lineage>
</organism>
<dbReference type="Proteomes" id="UP001501222">
    <property type="component" value="Unassembled WGS sequence"/>
</dbReference>
<evidence type="ECO:0000313" key="3">
    <source>
        <dbReference type="Proteomes" id="UP001501222"/>
    </source>
</evidence>
<dbReference type="CDD" id="cd11614">
    <property type="entry name" value="SAF_CpaB_FlgA_like"/>
    <property type="match status" value="1"/>
</dbReference>
<dbReference type="EMBL" id="BAABAA010000002">
    <property type="protein sequence ID" value="GAA3551020.1"/>
    <property type="molecule type" value="Genomic_DNA"/>
</dbReference>
<proteinExistence type="predicted"/>
<dbReference type="SMART" id="SM00858">
    <property type="entry name" value="SAF"/>
    <property type="match status" value="1"/>
</dbReference>
<sequence>MYCGMAALSPPPSPTVAVLAAARDLAGGSPPTARDLRTLRLPVAVVPAGALQPGSDVARRVLAGPVRSGEPLTDARFLSPASLPAGQLAYPVRIDDADLTTLLQVGDRIDLYAATSTPADAGTPLAGAVRVIALPAARPSSTGASGALVVIAAGRDVIGRIAQATANARISFALTPDTS</sequence>
<comment type="caution">
    <text evidence="2">The sequence shown here is derived from an EMBL/GenBank/DDBJ whole genome shotgun (WGS) entry which is preliminary data.</text>
</comment>
<evidence type="ECO:0000259" key="1">
    <source>
        <dbReference type="SMART" id="SM00858"/>
    </source>
</evidence>